<reference evidence="3 4" key="1">
    <citation type="submission" date="2019-01" db="EMBL/GenBank/DDBJ databases">
        <title>Draft genome sequences of Macrococcus caseolyticus, Macrococcus canis, Macrococcus bohemicus and Macrococcus goetzii.</title>
        <authorList>
            <person name="Mazhar S."/>
            <person name="Altermann E."/>
            <person name="Hill C."/>
            <person name="Mcauliffe O."/>
        </authorList>
    </citation>
    <scope>NUCLEOTIDE SEQUENCE [LARGE SCALE GENOMIC DNA]</scope>
    <source>
        <strain evidence="3 4">DPC7162</strain>
    </source>
</reference>
<proteinExistence type="predicted"/>
<dbReference type="Gene3D" id="3.30.1180.10">
    <property type="match status" value="1"/>
</dbReference>
<evidence type="ECO:0000256" key="2">
    <source>
        <dbReference type="ARBA" id="ARBA00023121"/>
    </source>
</evidence>
<dbReference type="Gene3D" id="3.40.50.10170">
    <property type="match status" value="1"/>
</dbReference>
<dbReference type="SUPFAM" id="SSF82549">
    <property type="entry name" value="DAK1/DegV-like"/>
    <property type="match status" value="1"/>
</dbReference>
<dbReference type="GO" id="GO:0008289">
    <property type="term" value="F:lipid binding"/>
    <property type="evidence" value="ECO:0007669"/>
    <property type="project" value="UniProtKB-KW"/>
</dbReference>
<dbReference type="InterPro" id="IPR043168">
    <property type="entry name" value="DegV_C"/>
</dbReference>
<keyword evidence="2" id="KW-0446">Lipid-binding</keyword>
<evidence type="ECO:0000313" key="4">
    <source>
        <dbReference type="Proteomes" id="UP000294865"/>
    </source>
</evidence>
<organism evidence="3 4">
    <name type="scientific">Macrococcoides canis</name>
    <dbReference type="NCBI Taxonomy" id="1855823"/>
    <lineage>
        <taxon>Bacteria</taxon>
        <taxon>Bacillati</taxon>
        <taxon>Bacillota</taxon>
        <taxon>Bacilli</taxon>
        <taxon>Bacillales</taxon>
        <taxon>Staphylococcaceae</taxon>
        <taxon>Macrococcoides</taxon>
    </lineage>
</organism>
<dbReference type="PROSITE" id="PS51482">
    <property type="entry name" value="DEGV"/>
    <property type="match status" value="1"/>
</dbReference>
<dbReference type="AlphaFoldDB" id="A0A4R6C6C6"/>
<accession>A0A4R6C6C6</accession>
<dbReference type="EMBL" id="SDQG01000002">
    <property type="protein sequence ID" value="TDM17353.1"/>
    <property type="molecule type" value="Genomic_DNA"/>
</dbReference>
<dbReference type="NCBIfam" id="TIGR00762">
    <property type="entry name" value="DegV"/>
    <property type="match status" value="1"/>
</dbReference>
<dbReference type="Pfam" id="PF02645">
    <property type="entry name" value="DegV"/>
    <property type="match status" value="1"/>
</dbReference>
<dbReference type="InterPro" id="IPR003797">
    <property type="entry name" value="DegV"/>
</dbReference>
<dbReference type="RefSeq" id="WP_133419505.1">
    <property type="nucleotide sequence ID" value="NZ_JAXJTW010000073.1"/>
</dbReference>
<dbReference type="PANTHER" id="PTHR33434:SF2">
    <property type="entry name" value="FATTY ACID-BINDING PROTEIN TM_1468"/>
    <property type="match status" value="1"/>
</dbReference>
<protein>
    <submittedName>
        <fullName evidence="3">DegV family protein</fullName>
    </submittedName>
</protein>
<evidence type="ECO:0000313" key="3">
    <source>
        <dbReference type="EMBL" id="TDM17353.1"/>
    </source>
</evidence>
<evidence type="ECO:0000256" key="1">
    <source>
        <dbReference type="ARBA" id="ARBA00003238"/>
    </source>
</evidence>
<dbReference type="InterPro" id="IPR050270">
    <property type="entry name" value="DegV_domain_contain"/>
</dbReference>
<name>A0A4R6C6C6_9STAP</name>
<gene>
    <name evidence="3" type="ORF">ETI04_05500</name>
</gene>
<dbReference type="Proteomes" id="UP000294865">
    <property type="component" value="Unassembled WGS sequence"/>
</dbReference>
<comment type="caution">
    <text evidence="3">The sequence shown here is derived from an EMBL/GenBank/DDBJ whole genome shotgun (WGS) entry which is preliminary data.</text>
</comment>
<comment type="function">
    <text evidence="1">May bind long-chain fatty acids, such as palmitate, and may play a role in lipid transport or fatty acid metabolism.</text>
</comment>
<dbReference type="PANTHER" id="PTHR33434">
    <property type="entry name" value="DEGV DOMAIN-CONTAINING PROTEIN DR_1986-RELATED"/>
    <property type="match status" value="1"/>
</dbReference>
<sequence length="283" mass="31755">MKTAIITDSTSYLSQEMIERYDIRIISLNIIFKDQVFVEAEYAAEQFYERMRSEKQLPTTSQPTTGEYIALLEQLKAEGYTDCIAIHLSSGISGTYQNAIAAGEMVEGINMYAFDSEIACMVAGMYTLRAAELKDTFSPEQIIEDLKLIRENSKAYFLVDDLKNLQKGGRLNGAQAIIGSMLQVKPILHFEDKVIVPYDKVRTKKKAVQFVQNKIKQEITAPATIVVIHANADDEAEAIVQHFKTHMPDVDVIKSYFGPVIGTHLGEKALGVGIVYHKFDIFQ</sequence>